<reference evidence="2 3" key="1">
    <citation type="journal article" date="2016" name="Proc. Natl. Acad. Sci. U.S.A.">
        <title>Comparative genomics of biotechnologically important yeasts.</title>
        <authorList>
            <person name="Riley R."/>
            <person name="Haridas S."/>
            <person name="Wolfe K.H."/>
            <person name="Lopes M.R."/>
            <person name="Hittinger C.T."/>
            <person name="Goeker M."/>
            <person name="Salamov A.A."/>
            <person name="Wisecaver J.H."/>
            <person name="Long T.M."/>
            <person name="Calvey C.H."/>
            <person name="Aerts A.L."/>
            <person name="Barry K.W."/>
            <person name="Choi C."/>
            <person name="Clum A."/>
            <person name="Coughlan A.Y."/>
            <person name="Deshpande S."/>
            <person name="Douglass A.P."/>
            <person name="Hanson S.J."/>
            <person name="Klenk H.-P."/>
            <person name="LaButti K.M."/>
            <person name="Lapidus A."/>
            <person name="Lindquist E.A."/>
            <person name="Lipzen A.M."/>
            <person name="Meier-Kolthoff J.P."/>
            <person name="Ohm R.A."/>
            <person name="Otillar R.P."/>
            <person name="Pangilinan J.L."/>
            <person name="Peng Y."/>
            <person name="Rokas A."/>
            <person name="Rosa C.A."/>
            <person name="Scheuner C."/>
            <person name="Sibirny A.A."/>
            <person name="Slot J.C."/>
            <person name="Stielow J.B."/>
            <person name="Sun H."/>
            <person name="Kurtzman C.P."/>
            <person name="Blackwell M."/>
            <person name="Grigoriev I.V."/>
            <person name="Jeffries T.W."/>
        </authorList>
    </citation>
    <scope>NUCLEOTIDE SEQUENCE [LARGE SCALE GENOMIC DNA]</scope>
    <source>
        <strain evidence="3">ATCC 58044 / CBS 1984 / NCYC 433 / NRRL Y-366-8</strain>
    </source>
</reference>
<evidence type="ECO:0000313" key="3">
    <source>
        <dbReference type="Proteomes" id="UP000094112"/>
    </source>
</evidence>
<keyword evidence="3" id="KW-1185">Reference proteome</keyword>
<organism evidence="2 3">
    <name type="scientific">Wickerhamomyces anomalus (strain ATCC 58044 / CBS 1984 / NCYC 433 / NRRL Y-366-8)</name>
    <name type="common">Yeast</name>
    <name type="synonym">Hansenula anomala</name>
    <dbReference type="NCBI Taxonomy" id="683960"/>
    <lineage>
        <taxon>Eukaryota</taxon>
        <taxon>Fungi</taxon>
        <taxon>Dikarya</taxon>
        <taxon>Ascomycota</taxon>
        <taxon>Saccharomycotina</taxon>
        <taxon>Saccharomycetes</taxon>
        <taxon>Phaffomycetales</taxon>
        <taxon>Wickerhamomycetaceae</taxon>
        <taxon>Wickerhamomyces</taxon>
    </lineage>
</organism>
<feature type="region of interest" description="Disordered" evidence="1">
    <location>
        <begin position="272"/>
        <end position="327"/>
    </location>
</feature>
<evidence type="ECO:0000313" key="2">
    <source>
        <dbReference type="EMBL" id="ODQ57516.1"/>
    </source>
</evidence>
<dbReference type="AlphaFoldDB" id="A0A1E3NWK3"/>
<feature type="region of interest" description="Disordered" evidence="1">
    <location>
        <begin position="97"/>
        <end position="122"/>
    </location>
</feature>
<sequence>MGILITSILSHTNVKPKRVRISEDDRQNLPPVIGFGFDNDRRTNYGTSLSRSGLVRRNAISRRWRSRAMHHNPSPADGGTPVDEIGVGRVIPMESPEINNTRRSNRPTIDAPPPPTMVAPPSAIYRNGTGRDSGSIDGGELEGLSLAELERRADELRRTLSDRHHINIDFGDLSRSENEPRDYTIEEEGEEEEDTRGEVPLNERNMDQRAQSLMYEIRRRMRTSRRRSIGRPFGDAGNQRRSNIDEYDALIQDNEPNQNWRRRAFRIYRNNIGDRSSDNEGDNGVNHERRRREQNRHAFVTSLGDEDEDADNNDNNEEEAPLAFGIF</sequence>
<feature type="compositionally biased region" description="Acidic residues" evidence="1">
    <location>
        <begin position="304"/>
        <end position="320"/>
    </location>
</feature>
<accession>A0A1E3NWK3</accession>
<protein>
    <submittedName>
        <fullName evidence="2">Uncharacterized protein</fullName>
    </submittedName>
</protein>
<dbReference type="Proteomes" id="UP000094112">
    <property type="component" value="Unassembled WGS sequence"/>
</dbReference>
<gene>
    <name evidence="2" type="ORF">WICANDRAFT_64865</name>
</gene>
<feature type="compositionally biased region" description="Acidic residues" evidence="1">
    <location>
        <begin position="185"/>
        <end position="195"/>
    </location>
</feature>
<evidence type="ECO:0000256" key="1">
    <source>
        <dbReference type="SAM" id="MobiDB-lite"/>
    </source>
</evidence>
<dbReference type="RefSeq" id="XP_019036723.1">
    <property type="nucleotide sequence ID" value="XM_019183820.1"/>
</dbReference>
<feature type="compositionally biased region" description="Basic and acidic residues" evidence="1">
    <location>
        <begin position="172"/>
        <end position="184"/>
    </location>
</feature>
<proteinExistence type="predicted"/>
<dbReference type="GeneID" id="30201066"/>
<name>A0A1E3NWK3_WICAA</name>
<dbReference type="EMBL" id="KV454213">
    <property type="protein sequence ID" value="ODQ57516.1"/>
    <property type="molecule type" value="Genomic_DNA"/>
</dbReference>
<feature type="region of interest" description="Disordered" evidence="1">
    <location>
        <begin position="172"/>
        <end position="199"/>
    </location>
</feature>